<reference evidence="3" key="1">
    <citation type="submission" date="2016-06" db="EMBL/GenBank/DDBJ databases">
        <title>De novo assembly and RNA-Seq shows season-dependent expression and editing in black bear kidneys.</title>
        <authorList>
            <person name="Korstanje R."/>
            <person name="Srivastava A."/>
            <person name="Sarsani V.K."/>
            <person name="Sheehan S.M."/>
            <person name="Seger R.L."/>
            <person name="Barter M.E."/>
            <person name="Lindqvist C."/>
            <person name="Brody L.C."/>
            <person name="Mullikin J.C."/>
        </authorList>
    </citation>
    <scope>NUCLEOTIDE SEQUENCE [LARGE SCALE GENOMIC DNA]</scope>
</reference>
<evidence type="ECO:0000256" key="1">
    <source>
        <dbReference type="SAM" id="MobiDB-lite"/>
    </source>
</evidence>
<dbReference type="AlphaFoldDB" id="A0A452RKP5"/>
<reference evidence="2" key="3">
    <citation type="submission" date="2025-09" db="UniProtKB">
        <authorList>
            <consortium name="Ensembl"/>
        </authorList>
    </citation>
    <scope>IDENTIFICATION</scope>
</reference>
<proteinExistence type="predicted"/>
<accession>A0A452RKP5</accession>
<evidence type="ECO:0000313" key="3">
    <source>
        <dbReference type="Proteomes" id="UP000291022"/>
    </source>
</evidence>
<dbReference type="Ensembl" id="ENSUAMT00000022010.1">
    <property type="protein sequence ID" value="ENSUAMP00000019680.1"/>
    <property type="gene ID" value="ENSUAMG00000015570.1"/>
</dbReference>
<evidence type="ECO:0000313" key="2">
    <source>
        <dbReference type="Ensembl" id="ENSUAMP00000019680.1"/>
    </source>
</evidence>
<keyword evidence="3" id="KW-1185">Reference proteome</keyword>
<reference evidence="2" key="2">
    <citation type="submission" date="2025-08" db="UniProtKB">
        <authorList>
            <consortium name="Ensembl"/>
        </authorList>
    </citation>
    <scope>IDENTIFICATION</scope>
</reference>
<name>A0A452RKP5_URSAM</name>
<feature type="compositionally biased region" description="Basic and acidic residues" evidence="1">
    <location>
        <begin position="22"/>
        <end position="33"/>
    </location>
</feature>
<dbReference type="PANTHER" id="PTHR12326">
    <property type="entry name" value="PLECKSTRIN HOMOLOGY DOMAIN CONTAINING PROTEIN"/>
    <property type="match status" value="1"/>
</dbReference>
<feature type="region of interest" description="Disordered" evidence="1">
    <location>
        <begin position="17"/>
        <end position="36"/>
    </location>
</feature>
<organism evidence="2 3">
    <name type="scientific">Ursus americanus</name>
    <name type="common">American black bear</name>
    <name type="synonym">Euarctos americanus</name>
    <dbReference type="NCBI Taxonomy" id="9643"/>
    <lineage>
        <taxon>Eukaryota</taxon>
        <taxon>Metazoa</taxon>
        <taxon>Chordata</taxon>
        <taxon>Craniata</taxon>
        <taxon>Vertebrata</taxon>
        <taxon>Euteleostomi</taxon>
        <taxon>Mammalia</taxon>
        <taxon>Eutheria</taxon>
        <taxon>Laurasiatheria</taxon>
        <taxon>Carnivora</taxon>
        <taxon>Caniformia</taxon>
        <taxon>Ursidae</taxon>
        <taxon>Ursus</taxon>
    </lineage>
</organism>
<dbReference type="GeneTree" id="ENSGT00940000159182"/>
<dbReference type="InterPro" id="IPR051366">
    <property type="entry name" value="DEF8"/>
</dbReference>
<sequence length="108" mass="11978">MEYDEKLARFRQAHLNPFNKELGPRQHEQRASEEAPEVASEEALLELPPGEPEFCCTERVMDLGLSEDHFSRPVVSPGPLLGPGPESLVCSWLLTSSSCGRLSRSASR</sequence>
<dbReference type="PANTHER" id="PTHR12326:SF3">
    <property type="entry name" value="DIFFERENTIALLY EXPRESSED IN FDCP 8 HOMOLOG"/>
    <property type="match status" value="1"/>
</dbReference>
<gene>
    <name evidence="2" type="primary">DEF8</name>
</gene>
<protein>
    <submittedName>
        <fullName evidence="2">Differentially expressed in FDCP 8 homolog</fullName>
    </submittedName>
</protein>
<dbReference type="Proteomes" id="UP000291022">
    <property type="component" value="Unassembled WGS sequence"/>
</dbReference>